<reference evidence="2 3" key="1">
    <citation type="journal article" date="2023" name="G3 (Bethesda)">
        <title>A chromosome-length genome assembly and annotation of blackberry (Rubus argutus, cv. 'Hillquist').</title>
        <authorList>
            <person name="Bruna T."/>
            <person name="Aryal R."/>
            <person name="Dudchenko O."/>
            <person name="Sargent D.J."/>
            <person name="Mead D."/>
            <person name="Buti M."/>
            <person name="Cavallini A."/>
            <person name="Hytonen T."/>
            <person name="Andres J."/>
            <person name="Pham M."/>
            <person name="Weisz D."/>
            <person name="Mascagni F."/>
            <person name="Usai G."/>
            <person name="Natali L."/>
            <person name="Bassil N."/>
            <person name="Fernandez G.E."/>
            <person name="Lomsadze A."/>
            <person name="Armour M."/>
            <person name="Olukolu B."/>
            <person name="Poorten T."/>
            <person name="Britton C."/>
            <person name="Davik J."/>
            <person name="Ashrafi H."/>
            <person name="Aiden E.L."/>
            <person name="Borodovsky M."/>
            <person name="Worthington M."/>
        </authorList>
    </citation>
    <scope>NUCLEOTIDE SEQUENCE [LARGE SCALE GENOMIC DNA]</scope>
    <source>
        <strain evidence="2">PI 553951</strain>
    </source>
</reference>
<feature type="region of interest" description="Disordered" evidence="1">
    <location>
        <begin position="58"/>
        <end position="119"/>
    </location>
</feature>
<feature type="compositionally biased region" description="Low complexity" evidence="1">
    <location>
        <begin position="106"/>
        <end position="119"/>
    </location>
</feature>
<organism evidence="2 3">
    <name type="scientific">Rubus argutus</name>
    <name type="common">Southern blackberry</name>
    <dbReference type="NCBI Taxonomy" id="59490"/>
    <lineage>
        <taxon>Eukaryota</taxon>
        <taxon>Viridiplantae</taxon>
        <taxon>Streptophyta</taxon>
        <taxon>Embryophyta</taxon>
        <taxon>Tracheophyta</taxon>
        <taxon>Spermatophyta</taxon>
        <taxon>Magnoliopsida</taxon>
        <taxon>eudicotyledons</taxon>
        <taxon>Gunneridae</taxon>
        <taxon>Pentapetalae</taxon>
        <taxon>rosids</taxon>
        <taxon>fabids</taxon>
        <taxon>Rosales</taxon>
        <taxon>Rosaceae</taxon>
        <taxon>Rosoideae</taxon>
        <taxon>Rosoideae incertae sedis</taxon>
        <taxon>Rubus</taxon>
    </lineage>
</organism>
<evidence type="ECO:0000256" key="1">
    <source>
        <dbReference type="SAM" id="MobiDB-lite"/>
    </source>
</evidence>
<dbReference type="Proteomes" id="UP001457282">
    <property type="component" value="Unassembled WGS sequence"/>
</dbReference>
<gene>
    <name evidence="2" type="ORF">M0R45_036502</name>
</gene>
<evidence type="ECO:0000313" key="2">
    <source>
        <dbReference type="EMBL" id="KAK9912650.1"/>
    </source>
</evidence>
<comment type="caution">
    <text evidence="2">The sequence shown here is derived from an EMBL/GenBank/DDBJ whole genome shotgun (WGS) entry which is preliminary data.</text>
</comment>
<protein>
    <submittedName>
        <fullName evidence="2">Uncharacterized protein</fullName>
    </submittedName>
</protein>
<dbReference type="EMBL" id="JBEDUW010000007">
    <property type="protein sequence ID" value="KAK9912650.1"/>
    <property type="molecule type" value="Genomic_DNA"/>
</dbReference>
<proteinExistence type="predicted"/>
<evidence type="ECO:0000313" key="3">
    <source>
        <dbReference type="Proteomes" id="UP001457282"/>
    </source>
</evidence>
<name>A0AAW1VY32_RUBAR</name>
<sequence length="119" mass="13187">MPTFNFHHNQTMKSAYLQLQIHSQARDSTAHGLRIPINLKPIPNHHTVLSNLYTQTHHDILPNHPCRTRELSPSTDQNHSRPPYPISAQSTSPTGPPHHNAASAITKSPSSSPVTKSQP</sequence>
<keyword evidence="3" id="KW-1185">Reference proteome</keyword>
<dbReference type="AlphaFoldDB" id="A0AAW1VY32"/>
<accession>A0AAW1VY32</accession>